<dbReference type="EMBL" id="CP061800">
    <property type="protein sequence ID" value="QTA86907.1"/>
    <property type="molecule type" value="Genomic_DNA"/>
</dbReference>
<reference evidence="1" key="1">
    <citation type="journal article" date="2021" name="Microb. Physiol.">
        <title>Proteogenomic Insights into the Physiology of Marine, Sulfate-Reducing, Filamentous Desulfonema limicola and Desulfonema magnum.</title>
        <authorList>
            <person name="Schnaars V."/>
            <person name="Wohlbrand L."/>
            <person name="Scheve S."/>
            <person name="Hinrichs C."/>
            <person name="Reinhardt R."/>
            <person name="Rabus R."/>
        </authorList>
    </citation>
    <scope>NUCLEOTIDE SEQUENCE</scope>
    <source>
        <strain evidence="1">4be13</strain>
    </source>
</reference>
<accession>A0A975GMK8</accession>
<dbReference type="AlphaFoldDB" id="A0A975GMK8"/>
<name>A0A975GMK8_9BACT</name>
<keyword evidence="2" id="KW-1185">Reference proteome</keyword>
<sequence length="41" mass="4682">MHSGIVCKKPLRLIFALRNCLQKTASLNFCTPELFAKNRFA</sequence>
<organism evidence="1 2">
    <name type="scientific">Desulfonema magnum</name>
    <dbReference type="NCBI Taxonomy" id="45655"/>
    <lineage>
        <taxon>Bacteria</taxon>
        <taxon>Pseudomonadati</taxon>
        <taxon>Thermodesulfobacteriota</taxon>
        <taxon>Desulfobacteria</taxon>
        <taxon>Desulfobacterales</taxon>
        <taxon>Desulfococcaceae</taxon>
        <taxon>Desulfonema</taxon>
    </lineage>
</organism>
<evidence type="ECO:0000313" key="1">
    <source>
        <dbReference type="EMBL" id="QTA86907.1"/>
    </source>
</evidence>
<gene>
    <name evidence="1" type="ORF">dnm_029330</name>
</gene>
<dbReference type="KEGG" id="dmm:dnm_029330"/>
<proteinExistence type="predicted"/>
<protein>
    <submittedName>
        <fullName evidence="1">Uncharacterized protein</fullName>
    </submittedName>
</protein>
<evidence type="ECO:0000313" key="2">
    <source>
        <dbReference type="Proteomes" id="UP000663722"/>
    </source>
</evidence>
<dbReference type="Proteomes" id="UP000663722">
    <property type="component" value="Chromosome"/>
</dbReference>